<dbReference type="InterPro" id="IPR000600">
    <property type="entry name" value="ROK"/>
</dbReference>
<dbReference type="CDD" id="cd23763">
    <property type="entry name" value="ASKHA_ATPase_ROK"/>
    <property type="match status" value="1"/>
</dbReference>
<dbReference type="InterPro" id="IPR043129">
    <property type="entry name" value="ATPase_NBD"/>
</dbReference>
<feature type="domain" description="HTH crp-type" evidence="2">
    <location>
        <begin position="20"/>
        <end position="76"/>
    </location>
</feature>
<dbReference type="SUPFAM" id="SSF46785">
    <property type="entry name" value="Winged helix' DNA-binding domain"/>
    <property type="match status" value="1"/>
</dbReference>
<dbReference type="EMBL" id="JASXSZ010000010">
    <property type="protein sequence ID" value="MDL9981561.1"/>
    <property type="molecule type" value="Genomic_DNA"/>
</dbReference>
<organism evidence="3 4">
    <name type="scientific">Microbacterium candidum</name>
    <dbReference type="NCBI Taxonomy" id="3041922"/>
    <lineage>
        <taxon>Bacteria</taxon>
        <taxon>Bacillati</taxon>
        <taxon>Actinomycetota</taxon>
        <taxon>Actinomycetes</taxon>
        <taxon>Micrococcales</taxon>
        <taxon>Microbacteriaceae</taxon>
        <taxon>Microbacterium</taxon>
    </lineage>
</organism>
<dbReference type="Pfam" id="PF12802">
    <property type="entry name" value="MarR_2"/>
    <property type="match status" value="1"/>
</dbReference>
<keyword evidence="4" id="KW-1185">Reference proteome</keyword>
<dbReference type="InterPro" id="IPR012318">
    <property type="entry name" value="HTH_CRP"/>
</dbReference>
<comment type="similarity">
    <text evidence="1">Belongs to the ROK (NagC/XylR) family.</text>
</comment>
<dbReference type="SMART" id="SM00419">
    <property type="entry name" value="HTH_CRP"/>
    <property type="match status" value="1"/>
</dbReference>
<proteinExistence type="inferred from homology"/>
<dbReference type="PANTHER" id="PTHR18964">
    <property type="entry name" value="ROK (REPRESSOR, ORF, KINASE) FAMILY"/>
    <property type="match status" value="1"/>
</dbReference>
<dbReference type="SUPFAM" id="SSF53067">
    <property type="entry name" value="Actin-like ATPase domain"/>
    <property type="match status" value="1"/>
</dbReference>
<protein>
    <submittedName>
        <fullName evidence="3">ROK family transcriptional regulator</fullName>
    </submittedName>
</protein>
<evidence type="ECO:0000256" key="1">
    <source>
        <dbReference type="ARBA" id="ARBA00006479"/>
    </source>
</evidence>
<dbReference type="RefSeq" id="WP_286290703.1">
    <property type="nucleotide sequence ID" value="NZ_JASXSZ010000010.1"/>
</dbReference>
<comment type="caution">
    <text evidence="3">The sequence shown here is derived from an EMBL/GenBank/DDBJ whole genome shotgun (WGS) entry which is preliminary data.</text>
</comment>
<dbReference type="Gene3D" id="3.30.420.40">
    <property type="match status" value="2"/>
</dbReference>
<dbReference type="Pfam" id="PF00480">
    <property type="entry name" value="ROK"/>
    <property type="match status" value="1"/>
</dbReference>
<reference evidence="3 4" key="1">
    <citation type="submission" date="2023-06" db="EMBL/GenBank/DDBJ databases">
        <title>Microbacterium sp. nov., isolated from a waste landfill.</title>
        <authorList>
            <person name="Wen W."/>
        </authorList>
    </citation>
    <scope>NUCLEOTIDE SEQUENCE [LARGE SCALE GENOMIC DNA]</scope>
    <source>
        <strain evidence="3 4">ASV49</strain>
    </source>
</reference>
<dbReference type="InterPro" id="IPR000835">
    <property type="entry name" value="HTH_MarR-typ"/>
</dbReference>
<dbReference type="PANTHER" id="PTHR18964:SF149">
    <property type="entry name" value="BIFUNCTIONAL UDP-N-ACETYLGLUCOSAMINE 2-EPIMERASE_N-ACETYLMANNOSAMINE KINASE"/>
    <property type="match status" value="1"/>
</dbReference>
<evidence type="ECO:0000259" key="2">
    <source>
        <dbReference type="SMART" id="SM00419"/>
    </source>
</evidence>
<accession>A0ABT7N4B7</accession>
<sequence>MQAGANLPAVGGYNQAVILDAVRRSPDGVSRVELAERTGLSPQTVSNVTRRLLDEGFIVDAGTVPSGVGKPRTILRLEPQGRFAVGVHLDPTVITLVLLDLASRVVADRTIPTPASGEAPSTIARIAEVVRELIAESAVDAQRVMGVGVAAPGPIDLEAGTVLNPPLLHGWRDVAIRDDLADALDIPVLLEKDVTAAAVAELWAGAGASDDRNTLFLYYGTGLGTGVILRNEVIRGVSGNAGDVAALAVGVTDGHVRRVGISAMPSVLVDAAMAAGVLQHEPGPLGTEEIRALFSQLVQAADGGDPAAVAIMDAAADDIAVGLVQLVNLLDVDRVVFGGPFFGVASGFLLDRVPGRVHDNPLLVVPHEIEFTTSDFGDDVAAVGAAALVLDHAFSPRPEGLLITH</sequence>
<name>A0ABT7N4B7_9MICO</name>
<evidence type="ECO:0000313" key="4">
    <source>
        <dbReference type="Proteomes" id="UP001235064"/>
    </source>
</evidence>
<dbReference type="InterPro" id="IPR036390">
    <property type="entry name" value="WH_DNA-bd_sf"/>
</dbReference>
<evidence type="ECO:0000313" key="3">
    <source>
        <dbReference type="EMBL" id="MDL9981561.1"/>
    </source>
</evidence>
<dbReference type="Gene3D" id="1.10.10.10">
    <property type="entry name" value="Winged helix-like DNA-binding domain superfamily/Winged helix DNA-binding domain"/>
    <property type="match status" value="1"/>
</dbReference>
<dbReference type="Proteomes" id="UP001235064">
    <property type="component" value="Unassembled WGS sequence"/>
</dbReference>
<gene>
    <name evidence="3" type="ORF">QSV35_19700</name>
</gene>
<dbReference type="InterPro" id="IPR036388">
    <property type="entry name" value="WH-like_DNA-bd_sf"/>
</dbReference>